<protein>
    <submittedName>
        <fullName evidence="4">Tubulin polyglutamylase ttll-4</fullName>
    </submittedName>
</protein>
<dbReference type="PANTHER" id="PTHR12241:SF162">
    <property type="entry name" value="TUBULIN MONOGLUTAMYLASE TTLL4"/>
    <property type="match status" value="1"/>
</dbReference>
<gene>
    <name evidence="4" type="ORF">A3Q56_05333</name>
</gene>
<dbReference type="PROSITE" id="PS51221">
    <property type="entry name" value="TTL"/>
    <property type="match status" value="1"/>
</dbReference>
<dbReference type="InterPro" id="IPR004344">
    <property type="entry name" value="TTL/TTLL_fam"/>
</dbReference>
<organism evidence="4 5">
    <name type="scientific">Intoshia linei</name>
    <dbReference type="NCBI Taxonomy" id="1819745"/>
    <lineage>
        <taxon>Eukaryota</taxon>
        <taxon>Metazoa</taxon>
        <taxon>Spiralia</taxon>
        <taxon>Lophotrochozoa</taxon>
        <taxon>Mesozoa</taxon>
        <taxon>Orthonectida</taxon>
        <taxon>Rhopaluridae</taxon>
        <taxon>Intoshia</taxon>
    </lineage>
</organism>
<keyword evidence="1" id="KW-0436">Ligase</keyword>
<evidence type="ECO:0000256" key="3">
    <source>
        <dbReference type="ARBA" id="ARBA00022840"/>
    </source>
</evidence>
<evidence type="ECO:0000256" key="1">
    <source>
        <dbReference type="ARBA" id="ARBA00022598"/>
    </source>
</evidence>
<dbReference type="GO" id="GO:0070740">
    <property type="term" value="F:tubulin-glutamic acid ligase activity"/>
    <property type="evidence" value="ECO:0007669"/>
    <property type="project" value="TreeGrafter"/>
</dbReference>
<keyword evidence="5" id="KW-1185">Reference proteome</keyword>
<reference evidence="4 5" key="1">
    <citation type="submission" date="2016-04" db="EMBL/GenBank/DDBJ databases">
        <title>The genome of Intoshia linei affirms orthonectids as highly simplified spiralians.</title>
        <authorList>
            <person name="Mikhailov K.V."/>
            <person name="Slusarev G.S."/>
            <person name="Nikitin M.A."/>
            <person name="Logacheva M.D."/>
            <person name="Penin A."/>
            <person name="Aleoshin V."/>
            <person name="Panchin Y.V."/>
        </authorList>
    </citation>
    <scope>NUCLEOTIDE SEQUENCE [LARGE SCALE GENOMIC DNA]</scope>
    <source>
        <strain evidence="4">Intl2013</strain>
        <tissue evidence="4">Whole animal</tissue>
    </source>
</reference>
<dbReference type="GO" id="GO:0015631">
    <property type="term" value="F:tubulin binding"/>
    <property type="evidence" value="ECO:0007669"/>
    <property type="project" value="TreeGrafter"/>
</dbReference>
<comment type="caution">
    <text evidence="4">The sequence shown here is derived from an EMBL/GenBank/DDBJ whole genome shotgun (WGS) entry which is preliminary data.</text>
</comment>
<dbReference type="PANTHER" id="PTHR12241">
    <property type="entry name" value="TUBULIN POLYGLUTAMYLASE"/>
    <property type="match status" value="1"/>
</dbReference>
<name>A0A177AY51_9BILA</name>
<keyword evidence="3" id="KW-0067">ATP-binding</keyword>
<dbReference type="Gene3D" id="3.30.470.20">
    <property type="entry name" value="ATP-grasp fold, B domain"/>
    <property type="match status" value="1"/>
</dbReference>
<dbReference type="OrthoDB" id="202825at2759"/>
<dbReference type="EMBL" id="LWCA01000787">
    <property type="protein sequence ID" value="OAF66947.1"/>
    <property type="molecule type" value="Genomic_DNA"/>
</dbReference>
<dbReference type="SUPFAM" id="SSF56059">
    <property type="entry name" value="Glutathione synthetase ATP-binding domain-like"/>
    <property type="match status" value="1"/>
</dbReference>
<dbReference type="Proteomes" id="UP000078046">
    <property type="component" value="Unassembled WGS sequence"/>
</dbReference>
<dbReference type="GO" id="GO:0036064">
    <property type="term" value="C:ciliary basal body"/>
    <property type="evidence" value="ECO:0007669"/>
    <property type="project" value="TreeGrafter"/>
</dbReference>
<dbReference type="GO" id="GO:0005524">
    <property type="term" value="F:ATP binding"/>
    <property type="evidence" value="ECO:0007669"/>
    <property type="project" value="UniProtKB-KW"/>
</dbReference>
<accession>A0A177AY51</accession>
<dbReference type="GO" id="GO:0000226">
    <property type="term" value="P:microtubule cytoskeleton organization"/>
    <property type="evidence" value="ECO:0007669"/>
    <property type="project" value="TreeGrafter"/>
</dbReference>
<evidence type="ECO:0000256" key="2">
    <source>
        <dbReference type="ARBA" id="ARBA00022741"/>
    </source>
</evidence>
<dbReference type="Pfam" id="PF03133">
    <property type="entry name" value="TTL"/>
    <property type="match status" value="1"/>
</dbReference>
<sequence>MNQQTGTEKNLKLGYRNAEKNNKQILYKMINKESIMKPDILLNYYQMIEKKEKMKRPKTKSKLRNSSKIDYRNNYIKRNSVNNLNLIKTMSCSNSNIISNICNYAKIKEKKYKIIDEPGSTSFHNKRVLFNEHLIKNSKYDSLKYGDTGYNAKLSILTPYLEKKSNYLKVNKDIIDQNQYYQNSLLKYLVSLNDTHNAKKTEQIYKSIQNYKLHADLNQMDKKVDLQEVCLINENPKKGNGEIDLTVYPNKQCDNNKSKSKINVKSTINIRQREKVTMEVKQGRAKSNCETSDETDKKMNLIKNKYNFITINSNLYTFSPEKYNLSKYDPIGLNSKKKLFSKYCHYCKFDCNTKFSSLSNHLSDIKRYVELNNECQENYSKFTQELEKLIIHSNSMACFNQCNNYIKNWIINLKCNLKYLNSDKQEESALLRNDRNLCQVSNNQRKKINSDNVNENIKFIECDTSRINVNIQNNHLISKNSIETVLNETVIPKSYAPENKCIAENYTKLQPISNYQQLNKETTINKDVFNKYTNLNNTSTNLSHVGEQRGWQYSENFKSGIHNVNRDHESLYKKTDKKVESTSTVNDMFNLNEPNKPKDISSKNISNSSYYNSTQYYHKSIIKQSEFNNIKNEIDYFKTYQKSDKYCINNGENSSSSGKTTSNNDLKNDFKNKLYLTKIDESIKVDTTSECEAFKSEVSSINEDFDYITDKSEVTCFDEHSFNDCESNIGKYINNCETDSETDSHVSTLSEKELVDKYEKTDVKYYPAFTASIFPYTPAVINFVLPKERQYSIPWKIRKHFRWKNSTITPNILKSIILRSGFRFTNKDNWIGVWGKHMRSNAFKLLNENQKANNNNKNIISDFRRNVTKLQIIHGSKEINFLPQTYVLPWDYRSFKRCWEDGGFKEKWIIKPPASARGIGIKVVHKWNQIPKKRAVIVQKYISKPLLINGRKFDIRLYVYITSIYPLKIYLYDEGLTRFASCKYSNSVKSLMNRYIHLTNYSINKHSSSYEPNSDENACIGHKWSLKSLWRYLENRNINTEEIKKSIIDLIIKTIIASEPTMYSMCQANVKCNHMVHELFGFDILIDENLCPWLLEVNISPSLHSNSELDVAIKGRMIRNVMNISGYMLPPKNEIKNYLRNNKFDRNSIPTPYIFHDSRLCQTTLSTDQKNKHIYFSCQSYEIQVQHQILEILTPDDIRHLIQYIDEDARKQSFQRIFPTEKTQIYSKYFQIPRYYNLLLNRWNRKYHKNWSLGNKLLQKMCKSGIHFKTIAEGTKYYWVPPKKFTVDSRLSKIPPLSTGQLKSR</sequence>
<keyword evidence="2" id="KW-0547">Nucleotide-binding</keyword>
<evidence type="ECO:0000313" key="5">
    <source>
        <dbReference type="Proteomes" id="UP000078046"/>
    </source>
</evidence>
<evidence type="ECO:0000313" key="4">
    <source>
        <dbReference type="EMBL" id="OAF66947.1"/>
    </source>
</evidence>
<proteinExistence type="predicted"/>